<sequence>MDQKLRRLKKMIEKKLLEGDPHVLKATGLEWRISDRRGRKGRVENTAEGSSTT</sequence>
<keyword evidence="2" id="KW-1185">Reference proteome</keyword>
<accession>A0A835CEC5</accession>
<dbReference type="Proteomes" id="UP000634136">
    <property type="component" value="Unassembled WGS sequence"/>
</dbReference>
<dbReference type="AlphaFoldDB" id="A0A835CEC5"/>
<evidence type="ECO:0000313" key="1">
    <source>
        <dbReference type="EMBL" id="KAF7838306.1"/>
    </source>
</evidence>
<comment type="caution">
    <text evidence="1">The sequence shown here is derived from an EMBL/GenBank/DDBJ whole genome shotgun (WGS) entry which is preliminary data.</text>
</comment>
<proteinExistence type="predicted"/>
<evidence type="ECO:0000313" key="2">
    <source>
        <dbReference type="Proteomes" id="UP000634136"/>
    </source>
</evidence>
<dbReference type="EMBL" id="JAAIUW010000003">
    <property type="protein sequence ID" value="KAF7838306.1"/>
    <property type="molecule type" value="Genomic_DNA"/>
</dbReference>
<protein>
    <submittedName>
        <fullName evidence="1">Uncharacterized protein</fullName>
    </submittedName>
</protein>
<reference evidence="1" key="1">
    <citation type="submission" date="2020-09" db="EMBL/GenBank/DDBJ databases">
        <title>Genome-Enabled Discovery of Anthraquinone Biosynthesis in Senna tora.</title>
        <authorList>
            <person name="Kang S.-H."/>
            <person name="Pandey R.P."/>
            <person name="Lee C.-M."/>
            <person name="Sim J.-S."/>
            <person name="Jeong J.-T."/>
            <person name="Choi B.-S."/>
            <person name="Jung M."/>
            <person name="Ginzburg D."/>
            <person name="Zhao K."/>
            <person name="Won S.Y."/>
            <person name="Oh T.-J."/>
            <person name="Yu Y."/>
            <person name="Kim N.-H."/>
            <person name="Lee O.R."/>
            <person name="Lee T.-H."/>
            <person name="Bashyal P."/>
            <person name="Kim T.-S."/>
            <person name="Lee W.-H."/>
            <person name="Kawkins C."/>
            <person name="Kim C.-K."/>
            <person name="Kim J.S."/>
            <person name="Ahn B.O."/>
            <person name="Rhee S.Y."/>
            <person name="Sohng J.K."/>
        </authorList>
    </citation>
    <scope>NUCLEOTIDE SEQUENCE</scope>
    <source>
        <tissue evidence="1">Leaf</tissue>
    </source>
</reference>
<gene>
    <name evidence="1" type="ORF">G2W53_006788</name>
</gene>
<organism evidence="1 2">
    <name type="scientific">Senna tora</name>
    <dbReference type="NCBI Taxonomy" id="362788"/>
    <lineage>
        <taxon>Eukaryota</taxon>
        <taxon>Viridiplantae</taxon>
        <taxon>Streptophyta</taxon>
        <taxon>Embryophyta</taxon>
        <taxon>Tracheophyta</taxon>
        <taxon>Spermatophyta</taxon>
        <taxon>Magnoliopsida</taxon>
        <taxon>eudicotyledons</taxon>
        <taxon>Gunneridae</taxon>
        <taxon>Pentapetalae</taxon>
        <taxon>rosids</taxon>
        <taxon>fabids</taxon>
        <taxon>Fabales</taxon>
        <taxon>Fabaceae</taxon>
        <taxon>Caesalpinioideae</taxon>
        <taxon>Cassia clade</taxon>
        <taxon>Senna</taxon>
    </lineage>
</organism>
<name>A0A835CEC5_9FABA</name>